<dbReference type="RefSeq" id="WP_277583143.1">
    <property type="nucleotide sequence ID" value="NZ_JAMBPY010000003.1"/>
</dbReference>
<dbReference type="EMBL" id="JAMBQA010000003">
    <property type="protein sequence ID" value="MDG0846003.1"/>
    <property type="molecule type" value="Genomic_DNA"/>
</dbReference>
<protein>
    <submittedName>
        <fullName evidence="1">Uncharacterized protein</fullName>
    </submittedName>
</protein>
<dbReference type="AlphaFoldDB" id="A0A9X4L415"/>
<organism evidence="1 2">
    <name type="scientific">Staphylococcus equorum</name>
    <dbReference type="NCBI Taxonomy" id="246432"/>
    <lineage>
        <taxon>Bacteria</taxon>
        <taxon>Bacillati</taxon>
        <taxon>Bacillota</taxon>
        <taxon>Bacilli</taxon>
        <taxon>Bacillales</taxon>
        <taxon>Staphylococcaceae</taxon>
        <taxon>Staphylococcus</taxon>
    </lineage>
</organism>
<reference evidence="1" key="1">
    <citation type="submission" date="2022-05" db="EMBL/GenBank/DDBJ databases">
        <title>Comparative genomics of Staphylococcus equorum isolates.</title>
        <authorList>
            <person name="Luelf R.H."/>
        </authorList>
    </citation>
    <scope>NUCLEOTIDE SEQUENCE</scope>
    <source>
        <strain evidence="1">TMW 2.2497</strain>
    </source>
</reference>
<comment type="caution">
    <text evidence="1">The sequence shown here is derived from an EMBL/GenBank/DDBJ whole genome shotgun (WGS) entry which is preliminary data.</text>
</comment>
<name>A0A9X4L415_9STAP</name>
<gene>
    <name evidence="1" type="ORF">M4L89_07165</name>
</gene>
<evidence type="ECO:0000313" key="1">
    <source>
        <dbReference type="EMBL" id="MDG0846003.1"/>
    </source>
</evidence>
<evidence type="ECO:0000313" key="2">
    <source>
        <dbReference type="Proteomes" id="UP001152422"/>
    </source>
</evidence>
<dbReference type="Proteomes" id="UP001152422">
    <property type="component" value="Unassembled WGS sequence"/>
</dbReference>
<keyword evidence="2" id="KW-1185">Reference proteome</keyword>
<proteinExistence type="predicted"/>
<sequence length="45" mass="5257">MKKVTYSVENKNKVIEVKIQGYSTKLIMEILDKLKLGVNKLKLMF</sequence>
<accession>A0A9X4L415</accession>